<sequence length="54" mass="5929">MDIWGSSKRTIQKCAIVGGNFMQTAENVLSSFKMWGGRFWPICATSSSGVAQEK</sequence>
<name>A0A5N6RRF8_9ROSI</name>
<reference evidence="1 2" key="1">
    <citation type="submission" date="2019-06" db="EMBL/GenBank/DDBJ databases">
        <title>A chromosomal-level reference genome of Carpinus fangiana (Coryloideae, Betulaceae).</title>
        <authorList>
            <person name="Yang X."/>
            <person name="Wang Z."/>
            <person name="Zhang L."/>
            <person name="Hao G."/>
            <person name="Liu J."/>
            <person name="Yang Y."/>
        </authorList>
    </citation>
    <scope>NUCLEOTIDE SEQUENCE [LARGE SCALE GENOMIC DNA]</scope>
    <source>
        <strain evidence="1">Cfa_2016G</strain>
        <tissue evidence="1">Leaf</tissue>
    </source>
</reference>
<accession>A0A5N6RRF8</accession>
<dbReference type="EMBL" id="CM017328">
    <property type="protein sequence ID" value="KAE8124832.1"/>
    <property type="molecule type" value="Genomic_DNA"/>
</dbReference>
<dbReference type="Proteomes" id="UP000327013">
    <property type="component" value="Chromosome 8"/>
</dbReference>
<protein>
    <submittedName>
        <fullName evidence="1">Uncharacterized protein</fullName>
    </submittedName>
</protein>
<gene>
    <name evidence="1" type="ORF">FH972_019680</name>
</gene>
<dbReference type="AlphaFoldDB" id="A0A5N6RRF8"/>
<proteinExistence type="predicted"/>
<organism evidence="1 2">
    <name type="scientific">Carpinus fangiana</name>
    <dbReference type="NCBI Taxonomy" id="176857"/>
    <lineage>
        <taxon>Eukaryota</taxon>
        <taxon>Viridiplantae</taxon>
        <taxon>Streptophyta</taxon>
        <taxon>Embryophyta</taxon>
        <taxon>Tracheophyta</taxon>
        <taxon>Spermatophyta</taxon>
        <taxon>Magnoliopsida</taxon>
        <taxon>eudicotyledons</taxon>
        <taxon>Gunneridae</taxon>
        <taxon>Pentapetalae</taxon>
        <taxon>rosids</taxon>
        <taxon>fabids</taxon>
        <taxon>Fagales</taxon>
        <taxon>Betulaceae</taxon>
        <taxon>Carpinus</taxon>
    </lineage>
</organism>
<evidence type="ECO:0000313" key="2">
    <source>
        <dbReference type="Proteomes" id="UP000327013"/>
    </source>
</evidence>
<evidence type="ECO:0000313" key="1">
    <source>
        <dbReference type="EMBL" id="KAE8124832.1"/>
    </source>
</evidence>
<keyword evidence="2" id="KW-1185">Reference proteome</keyword>